<name>A0A1M6Y2G0_PSETH</name>
<keyword evidence="4" id="KW-0804">Transcription</keyword>
<reference evidence="6 7" key="1">
    <citation type="submission" date="2016-11" db="EMBL/GenBank/DDBJ databases">
        <authorList>
            <person name="Jaros S."/>
            <person name="Januszkiewicz K."/>
            <person name="Wedrychowicz H."/>
        </authorList>
    </citation>
    <scope>NUCLEOTIDE SEQUENCE [LARGE SCALE GENOMIC DNA]</scope>
    <source>
        <strain evidence="6 7">DSM 43832</strain>
    </source>
</reference>
<dbReference type="PROSITE" id="PS50045">
    <property type="entry name" value="SIGMA54_INTERACT_4"/>
    <property type="match status" value="1"/>
</dbReference>
<dbReference type="PRINTS" id="PR01590">
    <property type="entry name" value="HTHFIS"/>
</dbReference>
<dbReference type="EMBL" id="FRAP01000018">
    <property type="protein sequence ID" value="SHL12420.1"/>
    <property type="molecule type" value="Genomic_DNA"/>
</dbReference>
<dbReference type="SUPFAM" id="SSF46689">
    <property type="entry name" value="Homeodomain-like"/>
    <property type="match status" value="1"/>
</dbReference>
<dbReference type="PANTHER" id="PTHR32071">
    <property type="entry name" value="TRANSCRIPTIONAL REGULATORY PROTEIN"/>
    <property type="match status" value="1"/>
</dbReference>
<evidence type="ECO:0000256" key="3">
    <source>
        <dbReference type="ARBA" id="ARBA00023015"/>
    </source>
</evidence>
<dbReference type="InterPro" id="IPR009057">
    <property type="entry name" value="Homeodomain-like_sf"/>
</dbReference>
<organism evidence="6 7">
    <name type="scientific">Pseudonocardia thermophila</name>
    <dbReference type="NCBI Taxonomy" id="1848"/>
    <lineage>
        <taxon>Bacteria</taxon>
        <taxon>Bacillati</taxon>
        <taxon>Actinomycetota</taxon>
        <taxon>Actinomycetes</taxon>
        <taxon>Pseudonocardiales</taxon>
        <taxon>Pseudonocardiaceae</taxon>
        <taxon>Pseudonocardia</taxon>
    </lineage>
</organism>
<dbReference type="STRING" id="1848.SAMN05443637_118150"/>
<evidence type="ECO:0000313" key="6">
    <source>
        <dbReference type="EMBL" id="SHL12420.1"/>
    </source>
</evidence>
<evidence type="ECO:0000313" key="7">
    <source>
        <dbReference type="Proteomes" id="UP000184363"/>
    </source>
</evidence>
<accession>A0A1M6Y2G0</accession>
<dbReference type="Pfam" id="PF02954">
    <property type="entry name" value="HTH_8"/>
    <property type="match status" value="1"/>
</dbReference>
<evidence type="ECO:0000256" key="2">
    <source>
        <dbReference type="ARBA" id="ARBA00022840"/>
    </source>
</evidence>
<dbReference type="OrthoDB" id="5496274at2"/>
<dbReference type="InterPro" id="IPR029016">
    <property type="entry name" value="GAF-like_dom_sf"/>
</dbReference>
<gene>
    <name evidence="6" type="ORF">SAMN05443637_118150</name>
</gene>
<dbReference type="Gene3D" id="3.30.450.40">
    <property type="match status" value="1"/>
</dbReference>
<proteinExistence type="predicted"/>
<feature type="domain" description="Sigma-54 factor interaction" evidence="5">
    <location>
        <begin position="443"/>
        <end position="513"/>
    </location>
</feature>
<dbReference type="AlphaFoldDB" id="A0A1M6Y2G0"/>
<keyword evidence="7" id="KW-1185">Reference proteome</keyword>
<dbReference type="InterPro" id="IPR002197">
    <property type="entry name" value="HTH_Fis"/>
</dbReference>
<evidence type="ECO:0000256" key="1">
    <source>
        <dbReference type="ARBA" id="ARBA00022741"/>
    </source>
</evidence>
<dbReference type="Gene3D" id="3.40.50.300">
    <property type="entry name" value="P-loop containing nucleotide triphosphate hydrolases"/>
    <property type="match status" value="1"/>
</dbReference>
<dbReference type="SUPFAM" id="SSF52540">
    <property type="entry name" value="P-loop containing nucleoside triphosphate hydrolases"/>
    <property type="match status" value="1"/>
</dbReference>
<dbReference type="Pfam" id="PF00158">
    <property type="entry name" value="Sigma54_activat"/>
    <property type="match status" value="1"/>
</dbReference>
<dbReference type="InterPro" id="IPR058031">
    <property type="entry name" value="AAA_lid_NorR"/>
</dbReference>
<dbReference type="PANTHER" id="PTHR32071:SF122">
    <property type="entry name" value="SIGMA FACTOR"/>
    <property type="match status" value="1"/>
</dbReference>
<dbReference type="Gene3D" id="1.10.10.60">
    <property type="entry name" value="Homeodomain-like"/>
    <property type="match status" value="1"/>
</dbReference>
<dbReference type="GO" id="GO:0005524">
    <property type="term" value="F:ATP binding"/>
    <property type="evidence" value="ECO:0007669"/>
    <property type="project" value="UniProtKB-KW"/>
</dbReference>
<keyword evidence="1" id="KW-0547">Nucleotide-binding</keyword>
<dbReference type="InterPro" id="IPR002078">
    <property type="entry name" value="Sigma_54_int"/>
</dbReference>
<protein>
    <submittedName>
        <fullName evidence="6">Transcriptional regulator of acetoin/glycerol metabolism</fullName>
    </submittedName>
</protein>
<dbReference type="InterPro" id="IPR027417">
    <property type="entry name" value="P-loop_NTPase"/>
</dbReference>
<dbReference type="Pfam" id="PF25601">
    <property type="entry name" value="AAA_lid_14"/>
    <property type="match status" value="1"/>
</dbReference>
<evidence type="ECO:0000259" key="5">
    <source>
        <dbReference type="PROSITE" id="PS50045"/>
    </source>
</evidence>
<dbReference type="RefSeq" id="WP_073459128.1">
    <property type="nucleotide sequence ID" value="NZ_FRAP01000018.1"/>
</dbReference>
<sequence length="589" mass="63240">MRASARARRVAAAREAFLSSGSARPAAAAAVDDTILTSWQRSQMAGVRIDVPEVPYYEDVDPRSRLARCAAPVLDRLHDRLDDIPVSIVLTDAQGRIIVRRDEERRLGRRFDTVSFAPGFSYAETHVGTNGVGTALETGTAVLVTGPEHFNEQSTAFACAGAPIRDPLSRRIEGLIDLSCLAGDAHPMMRALVQEAARDVERLLLEDGSERQQMVLQEFLAACRRRAGAVLSVAGDVVMANKEASVLLTPADSALLRMTAADTRRLDPGTTIEMSLADGRSAEVRCRPVARGRELAGTVFEVLPRDAHPSRSRRSRRPARVALPGLAGRDPAWLDACGQVRAAARRRASLLISGEDGTGKLAVARAALQDVHQAAAPTIIDCAEPDPLAAVHAASGQALVLRHLDRLPPEDADALAAVLDAASRRGPAPWLVGTARAGADLPEVLLQLFTTSVTLPPLRHRMDDLPDLAAALLNRLAPGRGSALAPDTERVLTRLAWPGNVGELAEVLRAALRRRRVGPIRRDDLPAGCFTASRRALTPLEALERDAIVAALVETDGNRTRAAERLGMSRSSLYRKIHTYGIEPVDPTG</sequence>
<dbReference type="Proteomes" id="UP000184363">
    <property type="component" value="Unassembled WGS sequence"/>
</dbReference>
<evidence type="ECO:0000256" key="4">
    <source>
        <dbReference type="ARBA" id="ARBA00023163"/>
    </source>
</evidence>
<keyword evidence="2" id="KW-0067">ATP-binding</keyword>
<dbReference type="GO" id="GO:0043565">
    <property type="term" value="F:sequence-specific DNA binding"/>
    <property type="evidence" value="ECO:0007669"/>
    <property type="project" value="InterPro"/>
</dbReference>
<dbReference type="GO" id="GO:0006355">
    <property type="term" value="P:regulation of DNA-templated transcription"/>
    <property type="evidence" value="ECO:0007669"/>
    <property type="project" value="InterPro"/>
</dbReference>
<dbReference type="Gene3D" id="1.10.8.60">
    <property type="match status" value="1"/>
</dbReference>
<keyword evidence="3" id="KW-0805">Transcription regulation</keyword>